<dbReference type="Proteomes" id="UP000492821">
    <property type="component" value="Unassembled WGS sequence"/>
</dbReference>
<organism evidence="1 2">
    <name type="scientific">Panagrellus redivivus</name>
    <name type="common">Microworm</name>
    <dbReference type="NCBI Taxonomy" id="6233"/>
    <lineage>
        <taxon>Eukaryota</taxon>
        <taxon>Metazoa</taxon>
        <taxon>Ecdysozoa</taxon>
        <taxon>Nematoda</taxon>
        <taxon>Chromadorea</taxon>
        <taxon>Rhabditida</taxon>
        <taxon>Tylenchina</taxon>
        <taxon>Panagrolaimomorpha</taxon>
        <taxon>Panagrolaimoidea</taxon>
        <taxon>Panagrolaimidae</taxon>
        <taxon>Panagrellus</taxon>
    </lineage>
</organism>
<proteinExistence type="predicted"/>
<dbReference type="WBParaSite" id="Pan_g6802.t1">
    <property type="protein sequence ID" value="Pan_g6802.t1"/>
    <property type="gene ID" value="Pan_g6802"/>
</dbReference>
<keyword evidence="1" id="KW-1185">Reference proteome</keyword>
<name>A0A7E4W3Q8_PANRE</name>
<reference evidence="1" key="1">
    <citation type="journal article" date="2013" name="Genetics">
        <title>The draft genome and transcriptome of Panagrellus redivivus are shaped by the harsh demands of a free-living lifestyle.</title>
        <authorList>
            <person name="Srinivasan J."/>
            <person name="Dillman A.R."/>
            <person name="Macchietto M.G."/>
            <person name="Heikkinen L."/>
            <person name="Lakso M."/>
            <person name="Fracchia K.M."/>
            <person name="Antoshechkin I."/>
            <person name="Mortazavi A."/>
            <person name="Wong G."/>
            <person name="Sternberg P.W."/>
        </authorList>
    </citation>
    <scope>NUCLEOTIDE SEQUENCE [LARGE SCALE GENOMIC DNA]</scope>
    <source>
        <strain evidence="1">MT8872</strain>
    </source>
</reference>
<evidence type="ECO:0000313" key="2">
    <source>
        <dbReference type="WBParaSite" id="Pan_g6802.t1"/>
    </source>
</evidence>
<sequence>MASLKINKTDTTAKEEGLTPLKRHPISSLPTYTVAQKLRSFKLGYTNDAVNETDSSGAESATELFHCLVVPQQKGIYQQGQIYRHQVRSETFAPSTLVVSHPARNYFLRSLVHNCVDFKLKLDGCKGATDRSTRWK</sequence>
<dbReference type="AlphaFoldDB" id="A0A7E4W3Q8"/>
<evidence type="ECO:0000313" key="1">
    <source>
        <dbReference type="Proteomes" id="UP000492821"/>
    </source>
</evidence>
<protein>
    <submittedName>
        <fullName evidence="2">Uncharacterized protein</fullName>
    </submittedName>
</protein>
<reference evidence="2" key="2">
    <citation type="submission" date="2020-10" db="UniProtKB">
        <authorList>
            <consortium name="WormBaseParasite"/>
        </authorList>
    </citation>
    <scope>IDENTIFICATION</scope>
</reference>
<accession>A0A7E4W3Q8</accession>